<dbReference type="Pfam" id="PF00254">
    <property type="entry name" value="FKBP_C"/>
    <property type="match status" value="1"/>
</dbReference>
<reference evidence="9" key="1">
    <citation type="submission" date="2021-01" db="UniProtKB">
        <authorList>
            <consortium name="EnsemblMetazoa"/>
        </authorList>
    </citation>
    <scope>IDENTIFICATION</scope>
</reference>
<keyword evidence="10" id="KW-1185">Reference proteome</keyword>
<evidence type="ECO:0000256" key="2">
    <source>
        <dbReference type="ARBA" id="ARBA00022737"/>
    </source>
</evidence>
<dbReference type="PROSITE" id="PS00018">
    <property type="entry name" value="EF_HAND_1"/>
    <property type="match status" value="2"/>
</dbReference>
<organism evidence="9 10">
    <name type="scientific">Clytia hemisphaerica</name>
    <dbReference type="NCBI Taxonomy" id="252671"/>
    <lineage>
        <taxon>Eukaryota</taxon>
        <taxon>Metazoa</taxon>
        <taxon>Cnidaria</taxon>
        <taxon>Hydrozoa</taxon>
        <taxon>Hydroidolina</taxon>
        <taxon>Leptothecata</taxon>
        <taxon>Obeliida</taxon>
        <taxon>Clytiidae</taxon>
        <taxon>Clytia</taxon>
    </lineage>
</organism>
<proteinExistence type="predicted"/>
<dbReference type="EnsemblMetazoa" id="CLYHEMT010824.1">
    <property type="protein sequence ID" value="CLYHEMP010824.1"/>
    <property type="gene ID" value="CLYHEMG010824"/>
</dbReference>
<dbReference type="InterPro" id="IPR011992">
    <property type="entry name" value="EF-hand-dom_pair"/>
</dbReference>
<dbReference type="Gene3D" id="3.10.50.40">
    <property type="match status" value="1"/>
</dbReference>
<evidence type="ECO:0000259" key="8">
    <source>
        <dbReference type="PROSITE" id="PS50059"/>
    </source>
</evidence>
<dbReference type="OrthoDB" id="1902587at2759"/>
<accession>A0A7M5UJH4</accession>
<dbReference type="InterPro" id="IPR046357">
    <property type="entry name" value="PPIase_dom_sf"/>
</dbReference>
<evidence type="ECO:0000256" key="7">
    <source>
        <dbReference type="SAM" id="Phobius"/>
    </source>
</evidence>
<keyword evidence="6" id="KW-0413">Isomerase</keyword>
<evidence type="ECO:0000256" key="5">
    <source>
        <dbReference type="ARBA" id="ARBA00023180"/>
    </source>
</evidence>
<evidence type="ECO:0000256" key="6">
    <source>
        <dbReference type="PROSITE-ProRule" id="PRU00277"/>
    </source>
</evidence>
<keyword evidence="7" id="KW-0812">Transmembrane</keyword>
<keyword evidence="5" id="KW-0325">Glycoprotein</keyword>
<evidence type="ECO:0000256" key="4">
    <source>
        <dbReference type="ARBA" id="ARBA00022837"/>
    </source>
</evidence>
<dbReference type="InterPro" id="IPR001179">
    <property type="entry name" value="PPIase_FKBP_dom"/>
</dbReference>
<evidence type="ECO:0000313" key="10">
    <source>
        <dbReference type="Proteomes" id="UP000594262"/>
    </source>
</evidence>
<keyword evidence="7" id="KW-0472">Membrane</keyword>
<dbReference type="Gene3D" id="1.10.238.10">
    <property type="entry name" value="EF-hand"/>
    <property type="match status" value="1"/>
</dbReference>
<dbReference type="GO" id="GO:0003755">
    <property type="term" value="F:peptidyl-prolyl cis-trans isomerase activity"/>
    <property type="evidence" value="ECO:0007669"/>
    <property type="project" value="UniProtKB-KW"/>
</dbReference>
<dbReference type="InterPro" id="IPR052273">
    <property type="entry name" value="PPIase_FKBP"/>
</dbReference>
<keyword evidence="1" id="KW-0732">Signal</keyword>
<feature type="transmembrane region" description="Helical" evidence="7">
    <location>
        <begin position="55"/>
        <end position="72"/>
    </location>
</feature>
<evidence type="ECO:0000256" key="3">
    <source>
        <dbReference type="ARBA" id="ARBA00022824"/>
    </source>
</evidence>
<protein>
    <recommendedName>
        <fullName evidence="6">peptidylprolyl isomerase</fullName>
        <ecNumber evidence="6">5.2.1.8</ecNumber>
    </recommendedName>
</protein>
<keyword evidence="3" id="KW-0256">Endoplasmic reticulum</keyword>
<dbReference type="SUPFAM" id="SSF54534">
    <property type="entry name" value="FKBP-like"/>
    <property type="match status" value="1"/>
</dbReference>
<dbReference type="EC" id="5.2.1.8" evidence="6"/>
<keyword evidence="7" id="KW-1133">Transmembrane helix</keyword>
<dbReference type="PROSITE" id="PS50059">
    <property type="entry name" value="FKBP_PPIASE"/>
    <property type="match status" value="1"/>
</dbReference>
<dbReference type="InterPro" id="IPR018247">
    <property type="entry name" value="EF_Hand_1_Ca_BS"/>
</dbReference>
<keyword evidence="2" id="KW-0677">Repeat</keyword>
<dbReference type="PANTHER" id="PTHR46222">
    <property type="entry name" value="PEPTIDYL-PROLYL CIS-TRANS ISOMERASE FKBP7/14"/>
    <property type="match status" value="1"/>
</dbReference>
<dbReference type="PANTHER" id="PTHR46222:SF3">
    <property type="entry name" value="PEPTIDYLPROLYL ISOMERASE"/>
    <property type="match status" value="1"/>
</dbReference>
<sequence length="272" mass="31321">EEHKNSPLTKGSKNTCNFYTRLPKRINFLQKVSKIKIHFTEDTQKTRHEIFKSSAIMQYAIFLLVCISYVFADDYLVNPDGSRKEYDGIGIGLINRPNYCDRTIQKGDRVRMNFNCTLGDGYVIDSTYNKRPFEFVIGEKAMIPGFEGGILDMCEGEVRHLTVPSKWAYGDNAFGQFPPRTTLYFFIHVLSFEHVTNAPVKDNTFLNIDHDGDDQLSSDEVRSYLKNEKGVKDVDGVHGLRSMLHNIFEEEDRDRDGFITHPEFSGRKHTEL</sequence>
<dbReference type="SUPFAM" id="SSF47473">
    <property type="entry name" value="EF-hand"/>
    <property type="match status" value="1"/>
</dbReference>
<evidence type="ECO:0000256" key="1">
    <source>
        <dbReference type="ARBA" id="ARBA00022729"/>
    </source>
</evidence>
<evidence type="ECO:0000313" key="9">
    <source>
        <dbReference type="EnsemblMetazoa" id="CLYHEMP010824.1"/>
    </source>
</evidence>
<dbReference type="AlphaFoldDB" id="A0A7M5UJH4"/>
<keyword evidence="6" id="KW-0697">Rotamase</keyword>
<keyword evidence="4" id="KW-0106">Calcium</keyword>
<name>A0A7M5UJH4_9CNID</name>
<comment type="catalytic activity">
    <reaction evidence="6">
        <text>[protein]-peptidylproline (omega=180) = [protein]-peptidylproline (omega=0)</text>
        <dbReference type="Rhea" id="RHEA:16237"/>
        <dbReference type="Rhea" id="RHEA-COMP:10747"/>
        <dbReference type="Rhea" id="RHEA-COMP:10748"/>
        <dbReference type="ChEBI" id="CHEBI:83833"/>
        <dbReference type="ChEBI" id="CHEBI:83834"/>
        <dbReference type="EC" id="5.2.1.8"/>
    </reaction>
</comment>
<dbReference type="Proteomes" id="UP000594262">
    <property type="component" value="Unplaced"/>
</dbReference>
<feature type="domain" description="PPIase FKBP-type" evidence="8">
    <location>
        <begin position="107"/>
        <end position="193"/>
    </location>
</feature>